<evidence type="ECO:0000256" key="1">
    <source>
        <dbReference type="ARBA" id="ARBA00023125"/>
    </source>
</evidence>
<protein>
    <submittedName>
        <fullName evidence="3">Cupin domain-containing protein</fullName>
    </submittedName>
</protein>
<dbReference type="EMBL" id="DVMU01000052">
    <property type="protein sequence ID" value="HIU33355.1"/>
    <property type="molecule type" value="Genomic_DNA"/>
</dbReference>
<dbReference type="InterPro" id="IPR050807">
    <property type="entry name" value="TransReg_Diox_bact_type"/>
</dbReference>
<name>A0A9D1LBG1_9FIRM</name>
<dbReference type="GO" id="GO:0003700">
    <property type="term" value="F:DNA-binding transcription factor activity"/>
    <property type="evidence" value="ECO:0007669"/>
    <property type="project" value="TreeGrafter"/>
</dbReference>
<evidence type="ECO:0000313" key="4">
    <source>
        <dbReference type="Proteomes" id="UP000824072"/>
    </source>
</evidence>
<dbReference type="InterPro" id="IPR013096">
    <property type="entry name" value="Cupin_2"/>
</dbReference>
<feature type="domain" description="HTH cro/C1-type" evidence="2">
    <location>
        <begin position="7"/>
        <end position="61"/>
    </location>
</feature>
<keyword evidence="1" id="KW-0238">DNA-binding</keyword>
<evidence type="ECO:0000259" key="2">
    <source>
        <dbReference type="PROSITE" id="PS50943"/>
    </source>
</evidence>
<accession>A0A9D1LBG1</accession>
<dbReference type="Proteomes" id="UP000824072">
    <property type="component" value="Unassembled WGS sequence"/>
</dbReference>
<dbReference type="PANTHER" id="PTHR46797:SF2">
    <property type="entry name" value="TRANSCRIPTIONAL REGULATOR"/>
    <property type="match status" value="1"/>
</dbReference>
<dbReference type="InterPro" id="IPR001387">
    <property type="entry name" value="Cro/C1-type_HTH"/>
</dbReference>
<sequence length="180" mass="20319">MEIGNRIRRLRLQRGLTQEELADRCELSKGFISLLERDLTSPSIATLVDILESLGTDLRGFFSVEGEEKIVFGERDISIKEDPEGLKGLIRWLVPSAQKNRMEPILVELGPLGETQEEDPHEGEEFGYVLSGSVRIVLGDRVERARKDESFYFKPTAPHKLVNPGKTPCRVLWVSTPPSF</sequence>
<dbReference type="InterPro" id="IPR014710">
    <property type="entry name" value="RmlC-like_jellyroll"/>
</dbReference>
<dbReference type="InterPro" id="IPR011051">
    <property type="entry name" value="RmlC_Cupin_sf"/>
</dbReference>
<dbReference type="SUPFAM" id="SSF47413">
    <property type="entry name" value="lambda repressor-like DNA-binding domains"/>
    <property type="match status" value="1"/>
</dbReference>
<gene>
    <name evidence="3" type="ORF">IAB02_02205</name>
</gene>
<dbReference type="Gene3D" id="2.60.120.10">
    <property type="entry name" value="Jelly Rolls"/>
    <property type="match status" value="1"/>
</dbReference>
<dbReference type="Gene3D" id="1.10.260.40">
    <property type="entry name" value="lambda repressor-like DNA-binding domains"/>
    <property type="match status" value="1"/>
</dbReference>
<dbReference type="SUPFAM" id="SSF51182">
    <property type="entry name" value="RmlC-like cupins"/>
    <property type="match status" value="1"/>
</dbReference>
<dbReference type="Pfam" id="PF07883">
    <property type="entry name" value="Cupin_2"/>
    <property type="match status" value="1"/>
</dbReference>
<dbReference type="CDD" id="cd00093">
    <property type="entry name" value="HTH_XRE"/>
    <property type="match status" value="1"/>
</dbReference>
<dbReference type="GO" id="GO:0005829">
    <property type="term" value="C:cytosol"/>
    <property type="evidence" value="ECO:0007669"/>
    <property type="project" value="TreeGrafter"/>
</dbReference>
<dbReference type="PROSITE" id="PS50943">
    <property type="entry name" value="HTH_CROC1"/>
    <property type="match status" value="1"/>
</dbReference>
<proteinExistence type="predicted"/>
<reference evidence="3" key="1">
    <citation type="submission" date="2020-10" db="EMBL/GenBank/DDBJ databases">
        <authorList>
            <person name="Gilroy R."/>
        </authorList>
    </citation>
    <scope>NUCLEOTIDE SEQUENCE</scope>
    <source>
        <strain evidence="3">ChiHcec3-11533</strain>
    </source>
</reference>
<reference evidence="3" key="2">
    <citation type="journal article" date="2021" name="PeerJ">
        <title>Extensive microbial diversity within the chicken gut microbiome revealed by metagenomics and culture.</title>
        <authorList>
            <person name="Gilroy R."/>
            <person name="Ravi A."/>
            <person name="Getino M."/>
            <person name="Pursley I."/>
            <person name="Horton D.L."/>
            <person name="Alikhan N.F."/>
            <person name="Baker D."/>
            <person name="Gharbi K."/>
            <person name="Hall N."/>
            <person name="Watson M."/>
            <person name="Adriaenssens E.M."/>
            <person name="Foster-Nyarko E."/>
            <person name="Jarju S."/>
            <person name="Secka A."/>
            <person name="Antonio M."/>
            <person name="Oren A."/>
            <person name="Chaudhuri R.R."/>
            <person name="La Ragione R."/>
            <person name="Hildebrand F."/>
            <person name="Pallen M.J."/>
        </authorList>
    </citation>
    <scope>NUCLEOTIDE SEQUENCE</scope>
    <source>
        <strain evidence="3">ChiHcec3-11533</strain>
    </source>
</reference>
<dbReference type="InterPro" id="IPR010982">
    <property type="entry name" value="Lambda_DNA-bd_dom_sf"/>
</dbReference>
<dbReference type="Pfam" id="PF01381">
    <property type="entry name" value="HTH_3"/>
    <property type="match status" value="1"/>
</dbReference>
<dbReference type="CDD" id="cd02209">
    <property type="entry name" value="cupin_XRE_C"/>
    <property type="match status" value="1"/>
</dbReference>
<dbReference type="SMART" id="SM00530">
    <property type="entry name" value="HTH_XRE"/>
    <property type="match status" value="1"/>
</dbReference>
<evidence type="ECO:0000313" key="3">
    <source>
        <dbReference type="EMBL" id="HIU33355.1"/>
    </source>
</evidence>
<dbReference type="AlphaFoldDB" id="A0A9D1LBG1"/>
<comment type="caution">
    <text evidence="3">The sequence shown here is derived from an EMBL/GenBank/DDBJ whole genome shotgun (WGS) entry which is preliminary data.</text>
</comment>
<dbReference type="GO" id="GO:0003677">
    <property type="term" value="F:DNA binding"/>
    <property type="evidence" value="ECO:0007669"/>
    <property type="project" value="UniProtKB-KW"/>
</dbReference>
<dbReference type="PANTHER" id="PTHR46797">
    <property type="entry name" value="HTH-TYPE TRANSCRIPTIONAL REGULATOR"/>
    <property type="match status" value="1"/>
</dbReference>
<organism evidence="3 4">
    <name type="scientific">Candidatus Pullichristensenella excrementigallinarum</name>
    <dbReference type="NCBI Taxonomy" id="2840907"/>
    <lineage>
        <taxon>Bacteria</taxon>
        <taxon>Bacillati</taxon>
        <taxon>Bacillota</taxon>
        <taxon>Clostridia</taxon>
        <taxon>Candidatus Pullichristensenella</taxon>
    </lineage>
</organism>